<dbReference type="GO" id="GO:0020037">
    <property type="term" value="F:heme binding"/>
    <property type="evidence" value="ECO:0007669"/>
    <property type="project" value="InterPro"/>
</dbReference>
<feature type="transmembrane region" description="Helical" evidence="3">
    <location>
        <begin position="302"/>
        <end position="321"/>
    </location>
</feature>
<keyword evidence="3" id="KW-0812">Transmembrane</keyword>
<proteinExistence type="inferred from homology"/>
<protein>
    <recommendedName>
        <fullName evidence="4">Cytochrome c assembly protein domain-containing protein</fullName>
    </recommendedName>
</protein>
<evidence type="ECO:0000256" key="1">
    <source>
        <dbReference type="ARBA" id="ARBA00009186"/>
    </source>
</evidence>
<evidence type="ECO:0000256" key="2">
    <source>
        <dbReference type="ARBA" id="ARBA00022748"/>
    </source>
</evidence>
<dbReference type="AlphaFoldDB" id="A0A2V3HP80"/>
<feature type="transmembrane region" description="Helical" evidence="3">
    <location>
        <begin position="84"/>
        <end position="103"/>
    </location>
</feature>
<feature type="transmembrane region" description="Helical" evidence="3">
    <location>
        <begin position="567"/>
        <end position="586"/>
    </location>
</feature>
<evidence type="ECO:0000256" key="3">
    <source>
        <dbReference type="SAM" id="Phobius"/>
    </source>
</evidence>
<dbReference type="GO" id="GO:0016020">
    <property type="term" value="C:membrane"/>
    <property type="evidence" value="ECO:0007669"/>
    <property type="project" value="InterPro"/>
</dbReference>
<feature type="domain" description="Cytochrome c assembly protein" evidence="4">
    <location>
        <begin position="129"/>
        <end position="299"/>
    </location>
</feature>
<feature type="transmembrane region" description="Helical" evidence="3">
    <location>
        <begin position="654"/>
        <end position="673"/>
    </location>
</feature>
<dbReference type="EMBL" id="PSPG01000014">
    <property type="protein sequence ID" value="PXF20944.1"/>
    <property type="molecule type" value="Genomic_DNA"/>
</dbReference>
<feature type="transmembrane region" description="Helical" evidence="3">
    <location>
        <begin position="163"/>
        <end position="187"/>
    </location>
</feature>
<feature type="transmembrane region" description="Helical" evidence="3">
    <location>
        <begin position="598"/>
        <end position="620"/>
    </location>
</feature>
<feature type="transmembrane region" description="Helical" evidence="3">
    <location>
        <begin position="511"/>
        <end position="529"/>
    </location>
</feature>
<organism evidence="5 6">
    <name type="scientific">Candidatus Thalassarchaeum betae</name>
    <dbReference type="NCBI Taxonomy" id="2599289"/>
    <lineage>
        <taxon>Archaea</taxon>
        <taxon>Methanobacteriati</taxon>
        <taxon>Thermoplasmatota</taxon>
        <taxon>Candidatus Poseidoniia</taxon>
        <taxon>Candidatus Poseidoniales</taxon>
        <taxon>Candidatus Thalassarchaeaceae</taxon>
        <taxon>Candidatus Thalassarchaeum</taxon>
    </lineage>
</organism>
<evidence type="ECO:0000313" key="6">
    <source>
        <dbReference type="Proteomes" id="UP000248161"/>
    </source>
</evidence>
<dbReference type="GO" id="GO:0015232">
    <property type="term" value="F:heme transmembrane transporter activity"/>
    <property type="evidence" value="ECO:0007669"/>
    <property type="project" value="InterPro"/>
</dbReference>
<dbReference type="PRINTS" id="PR01410">
    <property type="entry name" value="CCBIOGENESIS"/>
</dbReference>
<keyword evidence="2" id="KW-0201">Cytochrome c-type biogenesis</keyword>
<dbReference type="Pfam" id="PF01578">
    <property type="entry name" value="Cytochrom_C_asm"/>
    <property type="match status" value="1"/>
</dbReference>
<feature type="transmembrane region" description="Helical" evidence="3">
    <location>
        <begin position="446"/>
        <end position="464"/>
    </location>
</feature>
<gene>
    <name evidence="5" type="ORF">CXX69_06240</name>
</gene>
<reference evidence="5 6" key="1">
    <citation type="journal article" date="2015" name="Nat. Commun.">
        <title>Genomic and transcriptomic evidence for scavenging of diverse organic compounds by widespread deep-sea archaea.</title>
        <authorList>
            <person name="Li M."/>
            <person name="Baker B.J."/>
            <person name="Anantharaman K."/>
            <person name="Jain S."/>
            <person name="Breier J.A."/>
            <person name="Dick G.J."/>
        </authorList>
    </citation>
    <scope>NUCLEOTIDE SEQUENCE [LARGE SCALE GENOMIC DNA]</scope>
    <source>
        <strain evidence="5">Cayman_51_deep</strain>
    </source>
</reference>
<feature type="transmembrane region" description="Helical" evidence="3">
    <location>
        <begin position="270"/>
        <end position="290"/>
    </location>
</feature>
<evidence type="ECO:0000313" key="5">
    <source>
        <dbReference type="EMBL" id="PXF20944.1"/>
    </source>
</evidence>
<comment type="similarity">
    <text evidence="1">Belongs to the CcmF/CycK/Ccl1/NrfE/CcsA family.</text>
</comment>
<dbReference type="Proteomes" id="UP000248161">
    <property type="component" value="Unassembled WGS sequence"/>
</dbReference>
<feature type="transmembrane region" description="Helical" evidence="3">
    <location>
        <begin position="133"/>
        <end position="151"/>
    </location>
</feature>
<feature type="transmembrane region" description="Helical" evidence="3">
    <location>
        <begin position="51"/>
        <end position="72"/>
    </location>
</feature>
<evidence type="ECO:0000259" key="4">
    <source>
        <dbReference type="Pfam" id="PF01578"/>
    </source>
</evidence>
<sequence length="838" mass="89576">MTRWGTWESAGRRWWASGYSCAAPGCISRRWFQRCWRSGIAEPSTTGGDSVLTWLGLALLALAFLTSAHQIARPEKAGDGVVRNVTLASQVAPFALLVGAFVLDASSLDLVARLGGDGLPLFYRISAVWGGRAGPLLLWAAILAVVTWFMARDGGPAPLEVRIMHGWVLALIALAWLLEPFAAATGAQGELNPLLQTDLMVIHPPIVFSYYSLCLATASVALAGVLRRDSADSIHAAQLHWARAGFVLGAIGIGLGGLWAYTVLDWGGYWAWDPVETGSLLPWLALLLIVHVRAKSDSSSAISASPAVGLVAGALAFHATLVTRANGVWASVHAFVADGEGTLADDPYLRVLDIADFSPVGIEVTSYLVAIVLLGYYAVTYLRRQQALALAAAGRISMLQDKPLLAVGLVVAYIAVALWIGSSAVLALGLALILLVVHGDSESPPLHWVVLGVLLMLYASWFWLAGINQAVAGMVPFLAPWLLSGEEEDEMKALLQPLKDVSVRTRAARAVPWYGGAAFLLLTWLLLTAEIDGTSLEAHEFYGAPLIGLLAVGLTLYAWGRSVDASGGTALLFMTLVASIVLAYLYDQFSLPGDPHLVIAGGITRGAVGLFLLTWLAFALPPTVQQAWRTASKVTPRLRESGVRDRSNAARARLLGSHLAHLGILLLLIGHVLTTTLVDRSDPSHLVTLVKDQPIEHDGYELVFVGTEIISADDDDYDFGVGDGFVGVLVEIRRDGELVDTVRPGMLRFVSPSGVVSARSEVDRMVGLTGDVIIILDIFQSSDLLNSMMMGQSEDVDRVRVTVHNLRGSHLVWVGWGLVMLGGALALASSNRSSQEGE</sequence>
<keyword evidence="3" id="KW-1133">Transmembrane helix</keyword>
<feature type="transmembrane region" description="Helical" evidence="3">
    <location>
        <begin position="207"/>
        <end position="226"/>
    </location>
</feature>
<dbReference type="PANTHER" id="PTHR43653">
    <property type="entry name" value="CYTOCHROME C ASSEMBLY PROTEIN-RELATED"/>
    <property type="match status" value="1"/>
</dbReference>
<feature type="transmembrane region" description="Helical" evidence="3">
    <location>
        <begin position="246"/>
        <end position="264"/>
    </location>
</feature>
<dbReference type="InterPro" id="IPR002541">
    <property type="entry name" value="Cyt_c_assembly"/>
</dbReference>
<name>A0A2V3HP80_9ARCH</name>
<dbReference type="PANTHER" id="PTHR43653:SF1">
    <property type="entry name" value="CYTOCHROME C-TYPE BIOGENESIS PROTEIN CCMF"/>
    <property type="match status" value="1"/>
</dbReference>
<dbReference type="InterPro" id="IPR003567">
    <property type="entry name" value="Cyt_c_biogenesis"/>
</dbReference>
<keyword evidence="3" id="KW-0472">Membrane</keyword>
<feature type="transmembrane region" description="Helical" evidence="3">
    <location>
        <begin position="541"/>
        <end position="560"/>
    </location>
</feature>
<accession>A0A2V3HP80</accession>
<feature type="transmembrane region" description="Helical" evidence="3">
    <location>
        <begin position="404"/>
        <end position="434"/>
    </location>
</feature>
<feature type="transmembrane region" description="Helical" evidence="3">
    <location>
        <begin position="364"/>
        <end position="383"/>
    </location>
</feature>
<comment type="caution">
    <text evidence="5">The sequence shown here is derived from an EMBL/GenBank/DDBJ whole genome shotgun (WGS) entry which is preliminary data.</text>
</comment>
<dbReference type="GO" id="GO:0017004">
    <property type="term" value="P:cytochrome complex assembly"/>
    <property type="evidence" value="ECO:0007669"/>
    <property type="project" value="UniProtKB-KW"/>
</dbReference>